<dbReference type="Gramene" id="mRNA:HanXRQr2_Chr17g0825561">
    <property type="protein sequence ID" value="mRNA:HanXRQr2_Chr17g0825561"/>
    <property type="gene ID" value="HanXRQr2_Chr17g0825561"/>
</dbReference>
<feature type="coiled-coil region" evidence="1">
    <location>
        <begin position="631"/>
        <end position="676"/>
    </location>
</feature>
<accession>A0A9K3GVV2</accession>
<evidence type="ECO:0000256" key="1">
    <source>
        <dbReference type="SAM" id="Coils"/>
    </source>
</evidence>
<keyword evidence="1" id="KW-0175">Coiled coil</keyword>
<feature type="compositionally biased region" description="Basic residues" evidence="2">
    <location>
        <begin position="409"/>
        <end position="419"/>
    </location>
</feature>
<comment type="caution">
    <text evidence="3">The sequence shown here is derived from an EMBL/GenBank/DDBJ whole genome shotgun (WGS) entry which is preliminary data.</text>
</comment>
<organism evidence="3 4">
    <name type="scientific">Helianthus annuus</name>
    <name type="common">Common sunflower</name>
    <dbReference type="NCBI Taxonomy" id="4232"/>
    <lineage>
        <taxon>Eukaryota</taxon>
        <taxon>Viridiplantae</taxon>
        <taxon>Streptophyta</taxon>
        <taxon>Embryophyta</taxon>
        <taxon>Tracheophyta</taxon>
        <taxon>Spermatophyta</taxon>
        <taxon>Magnoliopsida</taxon>
        <taxon>eudicotyledons</taxon>
        <taxon>Gunneridae</taxon>
        <taxon>Pentapetalae</taxon>
        <taxon>asterids</taxon>
        <taxon>campanulids</taxon>
        <taxon>Asterales</taxon>
        <taxon>Asteraceae</taxon>
        <taxon>Asteroideae</taxon>
        <taxon>Heliantheae alliance</taxon>
        <taxon>Heliantheae</taxon>
        <taxon>Helianthus</taxon>
    </lineage>
</organism>
<sequence>MLLDRTGHSIPSVITLKTSSGRGKDADKGHNVPCSIEAESTTGTVVEKMATFLRESRIAKAISDKTVVYESHVRAFWNTARYDATDKSIHAVVRKKDENEKDIDVEVVFGVEDVRRILELQDSDNDPTIMLERLAKGLWCRMGFTGHINGNMYKRSFSKAYRYLMHCLVHSLSHRKGAYDEVSDYIMNIVASLVLNRKYNISQVIFDYMKENCEAGIDKYIMYPRFIMMILNDKIEDLPKDSDDVMEMSIVNKARMLRITKDKDSKTKQLICAMKDKAYVAPEDDKWRHDNSCSDNEDDRMSNLIEKKTRWWCVRDGKRKRTPKSTPVPQRKLIDETVLEPTVVIEQGNETLKQTLENYFKKNEEVAAKQAQKSVAQEDETLKSSSDEDTEATLSESELVAETVGKGKVQLKKKALKKKKDSDEEDSPYEPDQSKKNRKKRKAAPAGVIPRNVRARKTSAESQKEIEGKKKQDKVEKSPAVEIPKEIPIDESKKLNEDDDYVEITGVKFASPKHVQQDIPESSQPKVEHFNLDFDGLGGATGNFFDDMPEGDSNIFNDQVVKELAQKVKDLEKEKVVTEAERKNLKGKIDELIYSNNNFVDALVVKENMMKKMQEAIEDNTQVVDALSSGISSLNAKVKDLQNINQTLNQLLNEMNEASSNEMKAMKLEMEAMKADKVMKDQQLQMLTAVVETHLKLNIHEAFDQVDVKKSEDKKLVKGDSTGKDKHFAGRNYSYIRGGVC</sequence>
<evidence type="ECO:0000313" key="4">
    <source>
        <dbReference type="Proteomes" id="UP000215914"/>
    </source>
</evidence>
<feature type="region of interest" description="Disordered" evidence="2">
    <location>
        <begin position="371"/>
        <end position="479"/>
    </location>
</feature>
<gene>
    <name evidence="3" type="ORF">HanXRQr2_Chr17g0825561</name>
</gene>
<feature type="compositionally biased region" description="Basic and acidic residues" evidence="2">
    <location>
        <begin position="458"/>
        <end position="479"/>
    </location>
</feature>
<dbReference type="AlphaFoldDB" id="A0A9K3GVV2"/>
<name>A0A9K3GVV2_HELAN</name>
<evidence type="ECO:0000256" key="2">
    <source>
        <dbReference type="SAM" id="MobiDB-lite"/>
    </source>
</evidence>
<feature type="coiled-coil region" evidence="1">
    <location>
        <begin position="561"/>
        <end position="588"/>
    </location>
</feature>
<proteinExistence type="predicted"/>
<dbReference type="EMBL" id="MNCJ02000332">
    <property type="protein sequence ID" value="KAF5757345.1"/>
    <property type="molecule type" value="Genomic_DNA"/>
</dbReference>
<reference evidence="3" key="2">
    <citation type="submission" date="2020-06" db="EMBL/GenBank/DDBJ databases">
        <title>Helianthus annuus Genome sequencing and assembly Release 2.</title>
        <authorList>
            <person name="Gouzy J."/>
            <person name="Langlade N."/>
            <person name="Munos S."/>
        </authorList>
    </citation>
    <scope>NUCLEOTIDE SEQUENCE</scope>
    <source>
        <tissue evidence="3">Leaves</tissue>
    </source>
</reference>
<reference evidence="3" key="1">
    <citation type="journal article" date="2017" name="Nature">
        <title>The sunflower genome provides insights into oil metabolism, flowering and Asterid evolution.</title>
        <authorList>
            <person name="Badouin H."/>
            <person name="Gouzy J."/>
            <person name="Grassa C.J."/>
            <person name="Murat F."/>
            <person name="Staton S.E."/>
            <person name="Cottret L."/>
            <person name="Lelandais-Briere C."/>
            <person name="Owens G.L."/>
            <person name="Carrere S."/>
            <person name="Mayjonade B."/>
            <person name="Legrand L."/>
            <person name="Gill N."/>
            <person name="Kane N.C."/>
            <person name="Bowers J.E."/>
            <person name="Hubner S."/>
            <person name="Bellec A."/>
            <person name="Berard A."/>
            <person name="Berges H."/>
            <person name="Blanchet N."/>
            <person name="Boniface M.C."/>
            <person name="Brunel D."/>
            <person name="Catrice O."/>
            <person name="Chaidir N."/>
            <person name="Claudel C."/>
            <person name="Donnadieu C."/>
            <person name="Faraut T."/>
            <person name="Fievet G."/>
            <person name="Helmstetter N."/>
            <person name="King M."/>
            <person name="Knapp S.J."/>
            <person name="Lai Z."/>
            <person name="Le Paslier M.C."/>
            <person name="Lippi Y."/>
            <person name="Lorenzon L."/>
            <person name="Mandel J.R."/>
            <person name="Marage G."/>
            <person name="Marchand G."/>
            <person name="Marquand E."/>
            <person name="Bret-Mestries E."/>
            <person name="Morien E."/>
            <person name="Nambeesan S."/>
            <person name="Nguyen T."/>
            <person name="Pegot-Espagnet P."/>
            <person name="Pouilly N."/>
            <person name="Raftis F."/>
            <person name="Sallet E."/>
            <person name="Schiex T."/>
            <person name="Thomas J."/>
            <person name="Vandecasteele C."/>
            <person name="Vares D."/>
            <person name="Vear F."/>
            <person name="Vautrin S."/>
            <person name="Crespi M."/>
            <person name="Mangin B."/>
            <person name="Burke J.M."/>
            <person name="Salse J."/>
            <person name="Munos S."/>
            <person name="Vincourt P."/>
            <person name="Rieseberg L.H."/>
            <person name="Langlade N.B."/>
        </authorList>
    </citation>
    <scope>NUCLEOTIDE SEQUENCE</scope>
    <source>
        <tissue evidence="3">Leaves</tissue>
    </source>
</reference>
<evidence type="ECO:0000313" key="3">
    <source>
        <dbReference type="EMBL" id="KAF5757345.1"/>
    </source>
</evidence>
<dbReference type="Proteomes" id="UP000215914">
    <property type="component" value="Unassembled WGS sequence"/>
</dbReference>
<keyword evidence="4" id="KW-1185">Reference proteome</keyword>
<protein>
    <submittedName>
        <fullName evidence="3">Uncharacterized protein</fullName>
    </submittedName>
</protein>